<sequence>MNAIEMKNISMIFNKKIVANKDISLSVKKSEIHALMGENGAGKSTLMSILFGIYQPTKGKIIINGKEEYIYSPIQATKLGIGMVHQHFKLIDIFPVWKNIALGAEDVGLKQFIRKKTIVNDLTKIMKKYNLHVDLLAKVKDISVGMKQRVEILKVLYRKADIMVFDEPTAVLTPIEIDGLLKVILDLKKDGKTIIIITHKMAEIQKVADRASILRLGEFKGTYDVKKTNIETLSMAMVGRDLVEVKNDRKVINHNDVIKIKNINVRKHHKILGLKNFSLNVKAGEIVGIAGVEGNGQSEIAEALTGIKKVESGTIHINNKDITHLSIKKRYKDHKMSFIPEDRQKFGLVLDTNLIDNIALQNIDDPKYSKNGIINRLAIQKETQKIIKEFDVRNASSGFAIARSLSGGNQQKLIVGRELSRQSDFIVIFQPTRGLDIGSIEFIHTQILKAKTENKAIILISYELSEIIQLSDRVLVLNAGSVIGELVGDQITREKLGKMMVSSLGANHE</sequence>
<evidence type="ECO:0000256" key="2">
    <source>
        <dbReference type="ARBA" id="ARBA00022840"/>
    </source>
</evidence>
<reference evidence="4 5" key="1">
    <citation type="submission" date="2017-11" db="EMBL/GenBank/DDBJ databases">
        <title>Genome sequence of Entomoplasma ellychniae ELCN-1 (ATCC 43707).</title>
        <authorList>
            <person name="Lo W.-S."/>
            <person name="Gasparich G.E."/>
            <person name="Kuo C.-H."/>
        </authorList>
    </citation>
    <scope>NUCLEOTIDE SEQUENCE [LARGE SCALE GENOMIC DNA]</scope>
    <source>
        <strain evidence="4 5">ELCN-1</strain>
    </source>
</reference>
<dbReference type="PROSITE" id="PS00211">
    <property type="entry name" value="ABC_TRANSPORTER_1"/>
    <property type="match status" value="2"/>
</dbReference>
<evidence type="ECO:0000259" key="3">
    <source>
        <dbReference type="PROSITE" id="PS50893"/>
    </source>
</evidence>
<dbReference type="InterPro" id="IPR003439">
    <property type="entry name" value="ABC_transporter-like_ATP-bd"/>
</dbReference>
<dbReference type="InterPro" id="IPR050107">
    <property type="entry name" value="ABC_carbohydrate_import_ATPase"/>
</dbReference>
<accession>A0A8E2QYY0</accession>
<dbReference type="RefSeq" id="WP_245859137.1">
    <property type="nucleotide sequence ID" value="NZ_PHND01000001.1"/>
</dbReference>
<dbReference type="InterPro" id="IPR027417">
    <property type="entry name" value="P-loop_NTPase"/>
</dbReference>
<dbReference type="SUPFAM" id="SSF52540">
    <property type="entry name" value="P-loop containing nucleoside triphosphate hydrolases"/>
    <property type="match status" value="2"/>
</dbReference>
<dbReference type="InterPro" id="IPR003593">
    <property type="entry name" value="AAA+_ATPase"/>
</dbReference>
<feature type="domain" description="ABC transporter" evidence="3">
    <location>
        <begin position="258"/>
        <end position="504"/>
    </location>
</feature>
<dbReference type="CDD" id="cd03215">
    <property type="entry name" value="ABC_Carb_Monos_II"/>
    <property type="match status" value="1"/>
</dbReference>
<evidence type="ECO:0000313" key="4">
    <source>
        <dbReference type="EMBL" id="PPE04435.1"/>
    </source>
</evidence>
<dbReference type="CDD" id="cd03216">
    <property type="entry name" value="ABC_Carb_Monos_I"/>
    <property type="match status" value="1"/>
</dbReference>
<dbReference type="PANTHER" id="PTHR43790">
    <property type="entry name" value="CARBOHYDRATE TRANSPORT ATP-BINDING PROTEIN MG119-RELATED"/>
    <property type="match status" value="1"/>
</dbReference>
<dbReference type="GO" id="GO:0005524">
    <property type="term" value="F:ATP binding"/>
    <property type="evidence" value="ECO:0007669"/>
    <property type="project" value="UniProtKB-KW"/>
</dbReference>
<keyword evidence="5" id="KW-1185">Reference proteome</keyword>
<keyword evidence="1" id="KW-0547">Nucleotide-binding</keyword>
<dbReference type="PROSITE" id="PS50893">
    <property type="entry name" value="ABC_TRANSPORTER_2"/>
    <property type="match status" value="2"/>
</dbReference>
<dbReference type="EMBL" id="PHND01000001">
    <property type="protein sequence ID" value="PPE04435.1"/>
    <property type="molecule type" value="Genomic_DNA"/>
</dbReference>
<protein>
    <submittedName>
        <fullName evidence="4">Ribose/galactose ABC transporter ATP-binding protein</fullName>
    </submittedName>
</protein>
<dbReference type="AlphaFoldDB" id="A0A8E2QYY0"/>
<dbReference type="Proteomes" id="UP000239010">
    <property type="component" value="Unassembled WGS sequence"/>
</dbReference>
<organism evidence="4 5">
    <name type="scientific">Entomoplasma ellychniae</name>
    <dbReference type="NCBI Taxonomy" id="2114"/>
    <lineage>
        <taxon>Bacteria</taxon>
        <taxon>Bacillati</taxon>
        <taxon>Mycoplasmatota</taxon>
        <taxon>Mollicutes</taxon>
        <taxon>Entomoplasmatales</taxon>
        <taxon>Entomoplasmataceae</taxon>
        <taxon>Entomoplasma</taxon>
    </lineage>
</organism>
<evidence type="ECO:0000313" key="5">
    <source>
        <dbReference type="Proteomes" id="UP000239010"/>
    </source>
</evidence>
<dbReference type="PANTHER" id="PTHR43790:SF4">
    <property type="entry name" value="GUANOSINE IMPORT ATP-BINDING PROTEIN NUPO"/>
    <property type="match status" value="1"/>
</dbReference>
<name>A0A8E2QYY0_9MOLU</name>
<feature type="domain" description="ABC transporter" evidence="3">
    <location>
        <begin position="4"/>
        <end position="241"/>
    </location>
</feature>
<dbReference type="Pfam" id="PF00005">
    <property type="entry name" value="ABC_tran"/>
    <property type="match status" value="2"/>
</dbReference>
<dbReference type="GO" id="GO:0016887">
    <property type="term" value="F:ATP hydrolysis activity"/>
    <property type="evidence" value="ECO:0007669"/>
    <property type="project" value="InterPro"/>
</dbReference>
<comment type="caution">
    <text evidence="4">The sequence shown here is derived from an EMBL/GenBank/DDBJ whole genome shotgun (WGS) entry which is preliminary data.</text>
</comment>
<evidence type="ECO:0000256" key="1">
    <source>
        <dbReference type="ARBA" id="ARBA00022741"/>
    </source>
</evidence>
<proteinExistence type="predicted"/>
<keyword evidence="2 4" id="KW-0067">ATP-binding</keyword>
<dbReference type="Gene3D" id="3.40.50.300">
    <property type="entry name" value="P-loop containing nucleotide triphosphate hydrolases"/>
    <property type="match status" value="2"/>
</dbReference>
<dbReference type="SMART" id="SM00382">
    <property type="entry name" value="AAA"/>
    <property type="match status" value="1"/>
</dbReference>
<dbReference type="InterPro" id="IPR017871">
    <property type="entry name" value="ABC_transporter-like_CS"/>
</dbReference>
<gene>
    <name evidence="4" type="ORF">EELLY_v1c01100</name>
</gene>